<evidence type="ECO:0000313" key="2">
    <source>
        <dbReference type="EMBL" id="KAK3908953.1"/>
    </source>
</evidence>
<dbReference type="AlphaFoldDB" id="A0AAE1GUD2"/>
<protein>
    <submittedName>
        <fullName evidence="2">Pecanex-like protein 1</fullName>
    </submittedName>
</protein>
<feature type="region of interest" description="Disordered" evidence="1">
    <location>
        <begin position="236"/>
        <end position="288"/>
    </location>
</feature>
<feature type="region of interest" description="Disordered" evidence="1">
    <location>
        <begin position="200"/>
        <end position="219"/>
    </location>
</feature>
<name>A0AAE1GUD2_9NEOP</name>
<comment type="caution">
    <text evidence="2">The sequence shown here is derived from an EMBL/GenBank/DDBJ whole genome shotgun (WGS) entry which is preliminary data.</text>
</comment>
<dbReference type="Proteomes" id="UP001219518">
    <property type="component" value="Unassembled WGS sequence"/>
</dbReference>
<evidence type="ECO:0000313" key="3">
    <source>
        <dbReference type="Proteomes" id="UP001219518"/>
    </source>
</evidence>
<gene>
    <name evidence="2" type="ORF">KUF71_019209</name>
</gene>
<proteinExistence type="predicted"/>
<feature type="compositionally biased region" description="Gly residues" evidence="1">
    <location>
        <begin position="207"/>
        <end position="218"/>
    </location>
</feature>
<reference evidence="2" key="2">
    <citation type="journal article" date="2023" name="BMC Genomics">
        <title>Pest status, molecular evolution, and epigenetic factors derived from the genome assembly of Frankliniella fusca, a thysanopteran phytovirus vector.</title>
        <authorList>
            <person name="Catto M.A."/>
            <person name="Labadie P.E."/>
            <person name="Jacobson A.L."/>
            <person name="Kennedy G.G."/>
            <person name="Srinivasan R."/>
            <person name="Hunt B.G."/>
        </authorList>
    </citation>
    <scope>NUCLEOTIDE SEQUENCE</scope>
    <source>
        <strain evidence="2">PL_HMW_Pooled</strain>
    </source>
</reference>
<evidence type="ECO:0000256" key="1">
    <source>
        <dbReference type="SAM" id="MobiDB-lite"/>
    </source>
</evidence>
<dbReference type="EMBL" id="JAHWGI010000083">
    <property type="protein sequence ID" value="KAK3908953.1"/>
    <property type="molecule type" value="Genomic_DNA"/>
</dbReference>
<keyword evidence="3" id="KW-1185">Reference proteome</keyword>
<reference evidence="2" key="1">
    <citation type="submission" date="2021-07" db="EMBL/GenBank/DDBJ databases">
        <authorList>
            <person name="Catto M.A."/>
            <person name="Jacobson A."/>
            <person name="Kennedy G."/>
            <person name="Labadie P."/>
            <person name="Hunt B.G."/>
            <person name="Srinivasan R."/>
        </authorList>
    </citation>
    <scope>NUCLEOTIDE SEQUENCE</scope>
    <source>
        <strain evidence="2">PL_HMW_Pooled</strain>
        <tissue evidence="2">Head</tissue>
    </source>
</reference>
<organism evidence="2 3">
    <name type="scientific">Frankliniella fusca</name>
    <dbReference type="NCBI Taxonomy" id="407009"/>
    <lineage>
        <taxon>Eukaryota</taxon>
        <taxon>Metazoa</taxon>
        <taxon>Ecdysozoa</taxon>
        <taxon>Arthropoda</taxon>
        <taxon>Hexapoda</taxon>
        <taxon>Insecta</taxon>
        <taxon>Pterygota</taxon>
        <taxon>Neoptera</taxon>
        <taxon>Paraneoptera</taxon>
        <taxon>Thysanoptera</taxon>
        <taxon>Terebrantia</taxon>
        <taxon>Thripoidea</taxon>
        <taxon>Thripidae</taxon>
        <taxon>Frankliniella</taxon>
    </lineage>
</organism>
<sequence>MDGSKVHQALQALQLQASEAVQAGQACLERAPALHAEEHALGVEGLGDGGAEAQREPANRAERECRVRDVVELLGAEVEVRQGEDDGRAEARAHVERAVGEAGGGVPRVAPLVLGDVPPPPPPVGLLRVVLAAAGRRRGLLRLGGGGGLCVGLGGQGGGLWGLGDRGERGGLGVGLGGQGGGGLRGLGGQGGGGLRGLGDRGERGGLGEGLGGQGGGVYSEKENEKFVQRSYGPVLHESDEDSDGISLHSSLAEAPGAERTVSDRTATATDSQGRRRKASPSPTRPAFSGRVVFRSLHRSGSCHASVITEKI</sequence>
<accession>A0AAE1GUD2</accession>